<proteinExistence type="predicted"/>
<dbReference type="KEGG" id="pstw:DSJ_25045"/>
<reference evidence="5 6" key="1">
    <citation type="journal article" date="2012" name="Mol. Microbiol.">
        <title>The genetic and structural basis of two distinct terminal side branch residues in stewartan and amylovoran exopolysaccharides and their potential role in host adaptation.</title>
        <authorList>
            <person name="Wang X."/>
            <person name="Yang F."/>
            <person name="von Bodman S.B."/>
        </authorList>
    </citation>
    <scope>NUCLEOTIDE SEQUENCE [LARGE SCALE GENOMIC DNA]</scope>
    <source>
        <strain evidence="5 6">DC283</strain>
    </source>
</reference>
<dbReference type="EMBL" id="CP017591">
    <property type="protein sequence ID" value="ARF52502.1"/>
    <property type="molecule type" value="Genomic_DNA"/>
</dbReference>
<evidence type="ECO:0000313" key="5">
    <source>
        <dbReference type="EMBL" id="EHT98056.1"/>
    </source>
</evidence>
<dbReference type="Proteomes" id="UP000005050">
    <property type="component" value="Unassembled WGS sequence"/>
</dbReference>
<keyword evidence="4" id="KW-0614">Plasmid</keyword>
<dbReference type="PATRIC" id="fig|660596.6.peg.4703"/>
<dbReference type="Proteomes" id="UP000192380">
    <property type="component" value="Plasmid pDSJ10"/>
</dbReference>
<evidence type="ECO:0000259" key="3">
    <source>
        <dbReference type="Pfam" id="PF21934"/>
    </source>
</evidence>
<keyword evidence="7" id="KW-1185">Reference proteome</keyword>
<organism evidence="5 6">
    <name type="scientific">Pantoea stewartii subsp. stewartii DC283</name>
    <dbReference type="NCBI Taxonomy" id="660596"/>
    <lineage>
        <taxon>Bacteria</taxon>
        <taxon>Pseudomonadati</taxon>
        <taxon>Pseudomonadota</taxon>
        <taxon>Gammaproteobacteria</taxon>
        <taxon>Enterobacterales</taxon>
        <taxon>Erwiniaceae</taxon>
        <taxon>Pantoea</taxon>
    </lineage>
</organism>
<name>H3RK15_PANSE</name>
<dbReference type="SUPFAM" id="SSF49879">
    <property type="entry name" value="SMAD/FHA domain"/>
    <property type="match status" value="1"/>
</dbReference>
<dbReference type="Gene3D" id="2.60.200.20">
    <property type="match status" value="1"/>
</dbReference>
<evidence type="ECO:0000313" key="6">
    <source>
        <dbReference type="Proteomes" id="UP000005050"/>
    </source>
</evidence>
<feature type="domain" description="YscD cytoplasmic" evidence="2">
    <location>
        <begin position="5"/>
        <end position="95"/>
    </location>
</feature>
<reference evidence="4 7" key="3">
    <citation type="submission" date="2016-10" db="EMBL/GenBank/DDBJ databases">
        <title>Complete Genome Assembly of Pantoea stewartii subsp. stewartii DC283, a Corn Pathogen.</title>
        <authorList>
            <person name="Duong D.A."/>
            <person name="Stevens A.M."/>
            <person name="Jensen R.V."/>
        </authorList>
    </citation>
    <scope>NUCLEOTIDE SEQUENCE [LARGE SCALE GENOMIC DNA]</scope>
    <source>
        <strain evidence="4 7">DC283</strain>
        <plasmid evidence="4 7">pDSJ10</plasmid>
    </source>
</reference>
<dbReference type="AlphaFoldDB" id="H3RK15"/>
<dbReference type="eggNOG" id="COG1716">
    <property type="taxonomic scope" value="Bacteria"/>
</dbReference>
<feature type="region of interest" description="Disordered" evidence="1">
    <location>
        <begin position="108"/>
        <end position="129"/>
    </location>
</feature>
<dbReference type="Pfam" id="PF16697">
    <property type="entry name" value="Yop-YscD_cpl"/>
    <property type="match status" value="1"/>
</dbReference>
<dbReference type="EMBL" id="AHIE01000038">
    <property type="protein sequence ID" value="EHT98056.1"/>
    <property type="molecule type" value="Genomic_DNA"/>
</dbReference>
<feature type="domain" description="YscD-like Bon-like" evidence="3">
    <location>
        <begin position="190"/>
        <end position="250"/>
    </location>
</feature>
<evidence type="ECO:0000256" key="1">
    <source>
        <dbReference type="SAM" id="MobiDB-lite"/>
    </source>
</evidence>
<protein>
    <submittedName>
        <fullName evidence="4">EscD/YscD/HrpQ family type III secretion system inner membrane ring protein</fullName>
    </submittedName>
    <submittedName>
        <fullName evidence="5">Type III secretion system protein</fullName>
    </submittedName>
</protein>
<sequence>MHELRVLTGLHRGAALPLSGDKWWIGADEHADLALYDPGIKDRHCQLVKTPQGWEVKASDGPVKDNEGQRCEALSNLQPGTAFAVGHIWLSIVDAATPWPEDEAELLHDAESSHDSEPTLVEASASVQPVSEHLSAKKSPLPFWAKLSYMGLTLLLVMMLGTWMLNTSIASPSAPPAPGKPSLTSVPRTRQIIASMLLDRGLNKHVSLTSDNQSVTLSGGVTDEENQRLQRMLKTLYRHYDVRLPIHNHVGAASVKLPFNIVQITSGAHANIVTDSGQRIFIGDEVDQLRLVAINSDSIEFAGRENIRVKW</sequence>
<accession>H3RK15</accession>
<dbReference type="OrthoDB" id="9156149at2"/>
<evidence type="ECO:0000313" key="7">
    <source>
        <dbReference type="Proteomes" id="UP000192380"/>
    </source>
</evidence>
<evidence type="ECO:0000313" key="4">
    <source>
        <dbReference type="EMBL" id="ARF52502.1"/>
    </source>
</evidence>
<gene>
    <name evidence="5" type="ORF">CKS_3256</name>
    <name evidence="4" type="ORF">DSJ_25045</name>
</gene>
<dbReference type="NCBIfam" id="TIGR02500">
    <property type="entry name" value="type_III_yscD"/>
    <property type="match status" value="1"/>
</dbReference>
<reference evidence="5" key="2">
    <citation type="submission" date="2012-01" db="EMBL/GenBank/DDBJ databases">
        <authorList>
            <person name="Biehl B.S."/>
            <person name="Ding Y."/>
            <person name="Dugan-Rocha S.P."/>
            <person name="Gibbs R.A."/>
            <person name="Glasner J.D."/>
            <person name="Kovar C."/>
            <person name="Muzny D.M."/>
            <person name="Neeno-Eckwall E.C."/>
            <person name="Perna N.T."/>
            <person name="Qin X."/>
            <person name="von Bodman S.B."/>
            <person name="Weinstock G.M."/>
        </authorList>
    </citation>
    <scope>NUCLEOTIDE SEQUENCE</scope>
    <source>
        <strain evidence="5">DC283</strain>
    </source>
</reference>
<dbReference type="InterPro" id="IPR053946">
    <property type="entry name" value="YscD_ppl_3rd"/>
</dbReference>
<dbReference type="InterPro" id="IPR032030">
    <property type="entry name" value="YscD_cytoplasmic_dom"/>
</dbReference>
<dbReference type="RefSeq" id="WP_006121875.1">
    <property type="nucleotide sequence ID" value="NZ_AHIE01000038.1"/>
</dbReference>
<dbReference type="InterPro" id="IPR008984">
    <property type="entry name" value="SMAD_FHA_dom_sf"/>
</dbReference>
<feature type="compositionally biased region" description="Basic and acidic residues" evidence="1">
    <location>
        <begin position="108"/>
        <end position="117"/>
    </location>
</feature>
<dbReference type="Pfam" id="PF21934">
    <property type="entry name" value="Yop-YscD_ppl_3rd"/>
    <property type="match status" value="1"/>
</dbReference>
<geneLocation type="plasmid" evidence="4 7">
    <name>pDSJ10</name>
</geneLocation>
<evidence type="ECO:0000259" key="2">
    <source>
        <dbReference type="Pfam" id="PF16697"/>
    </source>
</evidence>
<dbReference type="InterPro" id="IPR012843">
    <property type="entry name" value="YscD"/>
</dbReference>